<feature type="transmembrane region" description="Helical" evidence="8">
    <location>
        <begin position="553"/>
        <end position="574"/>
    </location>
</feature>
<evidence type="ECO:0000313" key="11">
    <source>
        <dbReference type="EMBL" id="WAR16342.1"/>
    </source>
</evidence>
<evidence type="ECO:0000259" key="9">
    <source>
        <dbReference type="PROSITE" id="PS50850"/>
    </source>
</evidence>
<feature type="transmembrane region" description="Helical" evidence="8">
    <location>
        <begin position="231"/>
        <end position="256"/>
    </location>
</feature>
<protein>
    <submittedName>
        <fullName evidence="11">SO2B1-like protein</fullName>
    </submittedName>
</protein>
<evidence type="ECO:0000256" key="6">
    <source>
        <dbReference type="ARBA" id="ARBA00023136"/>
    </source>
</evidence>
<accession>A0ABY7F2C2</accession>
<dbReference type="SUPFAM" id="SSF100895">
    <property type="entry name" value="Kazal-type serine protease inhibitors"/>
    <property type="match status" value="1"/>
</dbReference>
<evidence type="ECO:0000256" key="5">
    <source>
        <dbReference type="ARBA" id="ARBA00022989"/>
    </source>
</evidence>
<evidence type="ECO:0000256" key="7">
    <source>
        <dbReference type="ARBA" id="ARBA00023157"/>
    </source>
</evidence>
<keyword evidence="5 8" id="KW-1133">Transmembrane helix</keyword>
<dbReference type="PROSITE" id="PS50850">
    <property type="entry name" value="MFS"/>
    <property type="match status" value="1"/>
</dbReference>
<keyword evidence="6 8" id="KW-0472">Membrane</keyword>
<proteinExistence type="inferred from homology"/>
<feature type="transmembrane region" description="Helical" evidence="8">
    <location>
        <begin position="78"/>
        <end position="98"/>
    </location>
</feature>
<feature type="transmembrane region" description="Helical" evidence="8">
    <location>
        <begin position="387"/>
        <end position="412"/>
    </location>
</feature>
<dbReference type="Proteomes" id="UP001164746">
    <property type="component" value="Chromosome 10"/>
</dbReference>
<reference evidence="11" key="1">
    <citation type="submission" date="2022-11" db="EMBL/GenBank/DDBJ databases">
        <title>Centuries of genome instability and evolution in soft-shell clam transmissible cancer (bioRxiv).</title>
        <authorList>
            <person name="Hart S.F.M."/>
            <person name="Yonemitsu M.A."/>
            <person name="Giersch R.M."/>
            <person name="Beal B.F."/>
            <person name="Arriagada G."/>
            <person name="Davis B.W."/>
            <person name="Ostrander E.A."/>
            <person name="Goff S.P."/>
            <person name="Metzger M.J."/>
        </authorList>
    </citation>
    <scope>NUCLEOTIDE SEQUENCE</scope>
    <source>
        <strain evidence="11">MELC-2E11</strain>
        <tissue evidence="11">Siphon/mantle</tissue>
    </source>
</reference>
<dbReference type="PANTHER" id="PTHR11388">
    <property type="entry name" value="ORGANIC ANION TRANSPORTER"/>
    <property type="match status" value="1"/>
</dbReference>
<dbReference type="InterPro" id="IPR036058">
    <property type="entry name" value="Kazal_dom_sf"/>
</dbReference>
<evidence type="ECO:0000256" key="1">
    <source>
        <dbReference type="ARBA" id="ARBA00004651"/>
    </source>
</evidence>
<dbReference type="PANTHER" id="PTHR11388:SF76">
    <property type="entry name" value="SOLUTE CARRIER ORGANIC ANION TRANSPORTER FAMILY MEMBER"/>
    <property type="match status" value="1"/>
</dbReference>
<dbReference type="EMBL" id="CP111021">
    <property type="protein sequence ID" value="WAR16342.1"/>
    <property type="molecule type" value="Genomic_DNA"/>
</dbReference>
<feature type="transmembrane region" description="Helical" evidence="8">
    <location>
        <begin position="276"/>
        <end position="300"/>
    </location>
</feature>
<evidence type="ECO:0000256" key="2">
    <source>
        <dbReference type="ARBA" id="ARBA00009657"/>
    </source>
</evidence>
<dbReference type="Pfam" id="PF07648">
    <property type="entry name" value="Kazal_2"/>
    <property type="match status" value="1"/>
</dbReference>
<feature type="transmembrane region" description="Helical" evidence="8">
    <location>
        <begin position="513"/>
        <end position="532"/>
    </location>
</feature>
<comment type="similarity">
    <text evidence="2">Belongs to the organo anion transporter (TC 2.A.60) family.</text>
</comment>
<dbReference type="InterPro" id="IPR036259">
    <property type="entry name" value="MFS_trans_sf"/>
</dbReference>
<dbReference type="SUPFAM" id="SSF103473">
    <property type="entry name" value="MFS general substrate transporter"/>
    <property type="match status" value="1"/>
</dbReference>
<evidence type="ECO:0000259" key="10">
    <source>
        <dbReference type="PROSITE" id="PS51465"/>
    </source>
</evidence>
<feature type="transmembrane region" description="Helical" evidence="8">
    <location>
        <begin position="110"/>
        <end position="127"/>
    </location>
</feature>
<feature type="transmembrane region" description="Helical" evidence="8">
    <location>
        <begin position="33"/>
        <end position="58"/>
    </location>
</feature>
<dbReference type="CDD" id="cd17336">
    <property type="entry name" value="MFS_SLCO_OATP"/>
    <property type="match status" value="1"/>
</dbReference>
<dbReference type="InterPro" id="IPR004156">
    <property type="entry name" value="OATP"/>
</dbReference>
<evidence type="ECO:0000256" key="3">
    <source>
        <dbReference type="ARBA" id="ARBA00022475"/>
    </source>
</evidence>
<gene>
    <name evidence="11" type="ORF">MAR_030936</name>
</gene>
<evidence type="ECO:0000256" key="8">
    <source>
        <dbReference type="SAM" id="Phobius"/>
    </source>
</evidence>
<comment type="subcellular location">
    <subcellularLocation>
        <location evidence="1">Cell membrane</location>
        <topology evidence="1">Multi-pass membrane protein</topology>
    </subcellularLocation>
</comment>
<feature type="transmembrane region" description="Helical" evidence="8">
    <location>
        <begin position="191"/>
        <end position="210"/>
    </location>
</feature>
<dbReference type="Gene3D" id="1.20.1250.20">
    <property type="entry name" value="MFS general substrate transporter like domains"/>
    <property type="match status" value="2"/>
</dbReference>
<sequence>MVEEYEAGFEIPEDIENDTKCGLGSFKPESLQVFARIGAFVGLYSFSGLLTQTLTTYVNSQVSMLEKQFGFSSAETGFLMSCNDIGFLLCVVFAGYIARKVHIPRGLGTSTILFGVCGLMCALPYFISDRSTYALSDRQPMQDSNMSVKSVVSSSSMVPLCLNSSGDSNYDARCDSQSSTAERTAGLQELYIKKVAFTLIAVGMFLQGVGKSCRYPFVSIYIDDAVEKRKTGFYMGILVGTGIFGPALAYLLGGLFSKIYVTLESVDITPRDPRWIGAWWLGFLVFGGFSLLFSVPIMCFPRYLKSHKRRGDLHVIAKEKALQKLENNSTRETVVKEVKEFLAAVLRLLKNPTYVILSLSSVVNLVGVAGVLSFMPKYLASQYSVPLWQANIILALSSISAVSLGSFLGGIITRRIPMTPLTTIKMLLIFYAVNIVSSLVPPPYKLVPSPCMSGCECNDQKYFPICGQDGRSYFSPCHAGCSVKDKGSFTNCTCIEGGQAESGLCDQGCSTNLYVYAAFTFVGKLFTAFKIIPTFIAKLRCVEERDRAVSSAFAGFLTAALGWMPGPVIFGAIIDGTCKLWKYTCGERQSCLLYDIVFFRNAVHGYGLVASALAMIILSSLIFYFRYKGHDDWGDGMRREIEKREVKLDVQGKKNGNENENIFAQGKDVEKDTLVEGGN</sequence>
<keyword evidence="3" id="KW-1003">Cell membrane</keyword>
<evidence type="ECO:0000256" key="4">
    <source>
        <dbReference type="ARBA" id="ARBA00022692"/>
    </source>
</evidence>
<dbReference type="Pfam" id="PF03137">
    <property type="entry name" value="OATP"/>
    <property type="match status" value="1"/>
</dbReference>
<feature type="domain" description="Kazal-like" evidence="10">
    <location>
        <begin position="445"/>
        <end position="496"/>
    </location>
</feature>
<dbReference type="PROSITE" id="PS51465">
    <property type="entry name" value="KAZAL_2"/>
    <property type="match status" value="1"/>
</dbReference>
<dbReference type="InterPro" id="IPR020846">
    <property type="entry name" value="MFS_dom"/>
</dbReference>
<feature type="domain" description="Major facilitator superfamily (MFS) profile" evidence="9">
    <location>
        <begin position="31"/>
        <end position="631"/>
    </location>
</feature>
<feature type="transmembrane region" description="Helical" evidence="8">
    <location>
        <begin position="354"/>
        <end position="375"/>
    </location>
</feature>
<evidence type="ECO:0000313" key="12">
    <source>
        <dbReference type="Proteomes" id="UP001164746"/>
    </source>
</evidence>
<keyword evidence="7" id="KW-1015">Disulfide bond</keyword>
<dbReference type="InterPro" id="IPR002350">
    <property type="entry name" value="Kazal_dom"/>
</dbReference>
<keyword evidence="4 8" id="KW-0812">Transmembrane</keyword>
<name>A0ABY7F2C2_MYAAR</name>
<keyword evidence="12" id="KW-1185">Reference proteome</keyword>
<organism evidence="11 12">
    <name type="scientific">Mya arenaria</name>
    <name type="common">Soft-shell clam</name>
    <dbReference type="NCBI Taxonomy" id="6604"/>
    <lineage>
        <taxon>Eukaryota</taxon>
        <taxon>Metazoa</taxon>
        <taxon>Spiralia</taxon>
        <taxon>Lophotrochozoa</taxon>
        <taxon>Mollusca</taxon>
        <taxon>Bivalvia</taxon>
        <taxon>Autobranchia</taxon>
        <taxon>Heteroconchia</taxon>
        <taxon>Euheterodonta</taxon>
        <taxon>Imparidentia</taxon>
        <taxon>Neoheterodontei</taxon>
        <taxon>Myida</taxon>
        <taxon>Myoidea</taxon>
        <taxon>Myidae</taxon>
        <taxon>Mya</taxon>
    </lineage>
</organism>
<feature type="transmembrane region" description="Helical" evidence="8">
    <location>
        <begin position="603"/>
        <end position="625"/>
    </location>
</feature>